<dbReference type="Proteomes" id="UP000005143">
    <property type="component" value="Unassembled WGS sequence"/>
</dbReference>
<feature type="region of interest" description="Disordered" evidence="1">
    <location>
        <begin position="1"/>
        <end position="22"/>
    </location>
</feature>
<gene>
    <name evidence="2" type="ORF">PAI11_43260</name>
</gene>
<evidence type="ECO:0000256" key="1">
    <source>
        <dbReference type="SAM" id="MobiDB-lite"/>
    </source>
</evidence>
<accession>H0EBU3</accession>
<dbReference type="AlphaFoldDB" id="H0EBU3"/>
<comment type="caution">
    <text evidence="2">The sequence shown here is derived from an EMBL/GenBank/DDBJ whole genome shotgun (WGS) entry which is preliminary data.</text>
</comment>
<feature type="region of interest" description="Disordered" evidence="1">
    <location>
        <begin position="73"/>
        <end position="163"/>
    </location>
</feature>
<sequence length="163" mass="16640">MGPRRGGWRERGRGAARPHHRGWREWRWAAARAVSPGVARAALGRGEGGIAGGGAALGRGVGDLLVAAGPAPRVRCEEDRGHGAGGIAGVRRHRGPARGSRSAAVTRSRHEGGTSRRTPVLRAPEDSLQPVGWAGGVSSQAPGDPEGGVSSPVRLAGGVNSPR</sequence>
<evidence type="ECO:0000313" key="2">
    <source>
        <dbReference type="EMBL" id="EHN08845.1"/>
    </source>
</evidence>
<proteinExistence type="predicted"/>
<protein>
    <submittedName>
        <fullName evidence="2">Uncharacterized protein</fullName>
    </submittedName>
</protein>
<evidence type="ECO:0000313" key="3">
    <source>
        <dbReference type="Proteomes" id="UP000005143"/>
    </source>
</evidence>
<dbReference type="EMBL" id="AGUD01000318">
    <property type="protein sequence ID" value="EHN08845.1"/>
    <property type="molecule type" value="Genomic_DNA"/>
</dbReference>
<dbReference type="PATRIC" id="fig|1097667.3.peg.4287"/>
<organism evidence="2 3">
    <name type="scientific">Patulibacter medicamentivorans</name>
    <dbReference type="NCBI Taxonomy" id="1097667"/>
    <lineage>
        <taxon>Bacteria</taxon>
        <taxon>Bacillati</taxon>
        <taxon>Actinomycetota</taxon>
        <taxon>Thermoleophilia</taxon>
        <taxon>Solirubrobacterales</taxon>
        <taxon>Patulibacteraceae</taxon>
        <taxon>Patulibacter</taxon>
    </lineage>
</organism>
<name>H0EBU3_9ACTN</name>
<reference evidence="2 3" key="1">
    <citation type="journal article" date="2013" name="Biodegradation">
        <title>Quantitative proteomic analysis of ibuprofen-degrading Patulibacter sp. strain I11.</title>
        <authorList>
            <person name="Almeida B."/>
            <person name="Kjeldal H."/>
            <person name="Lolas I."/>
            <person name="Knudsen A.D."/>
            <person name="Carvalho G."/>
            <person name="Nielsen K.L."/>
            <person name="Barreto Crespo M.T."/>
            <person name="Stensballe A."/>
            <person name="Nielsen J.L."/>
        </authorList>
    </citation>
    <scope>NUCLEOTIDE SEQUENCE [LARGE SCALE GENOMIC DNA]</scope>
    <source>
        <strain evidence="2 3">I11</strain>
    </source>
</reference>
<keyword evidence="3" id="KW-1185">Reference proteome</keyword>